<evidence type="ECO:0000313" key="3">
    <source>
        <dbReference type="EMBL" id="GEU50275.1"/>
    </source>
</evidence>
<accession>A0A6L2KQI0</accession>
<keyword evidence="2" id="KW-0472">Membrane</keyword>
<feature type="compositionally biased region" description="Basic and acidic residues" evidence="1">
    <location>
        <begin position="1477"/>
        <end position="1490"/>
    </location>
</feature>
<organism evidence="3">
    <name type="scientific">Tanacetum cinerariifolium</name>
    <name type="common">Dalmatian daisy</name>
    <name type="synonym">Chrysanthemum cinerariifolium</name>
    <dbReference type="NCBI Taxonomy" id="118510"/>
    <lineage>
        <taxon>Eukaryota</taxon>
        <taxon>Viridiplantae</taxon>
        <taxon>Streptophyta</taxon>
        <taxon>Embryophyta</taxon>
        <taxon>Tracheophyta</taxon>
        <taxon>Spermatophyta</taxon>
        <taxon>Magnoliopsida</taxon>
        <taxon>eudicotyledons</taxon>
        <taxon>Gunneridae</taxon>
        <taxon>Pentapetalae</taxon>
        <taxon>asterids</taxon>
        <taxon>campanulids</taxon>
        <taxon>Asterales</taxon>
        <taxon>Asteraceae</taxon>
        <taxon>Asteroideae</taxon>
        <taxon>Anthemideae</taxon>
        <taxon>Anthemidinae</taxon>
        <taxon>Tanacetum</taxon>
    </lineage>
</organism>
<feature type="compositionally biased region" description="Acidic residues" evidence="1">
    <location>
        <begin position="1727"/>
        <end position="1740"/>
    </location>
</feature>
<sequence>MASLDYRLNPIYTIKERSSYGALYNKSCGCSKGDFVDKFVRNPNKTPDSSQRPPHNCLKCGNPVDGLYYRQCALLRKKLKEVWFRICEENEVFQDFLNTYKSSNDNTNVVSAPQEPFVFNQDPGENSLQSPPHIDHHCCYRCGDSLDGIFVKDVLVLLLAWDRVFEIKDAFGNNQYKPEDMQELIRKLFNEVQNIHEELADVEDLVLIPSESEGIPDNMCDVPFHNNSPPLDISKDQFEDFFNFNDDFTSIDDVSFFIDDIDYVEASPPDSELVSLGEVKDFHPEDGEIKDDILHEKLLNIHFLFAKIESLNDNPTHDRVLKYPSPFPIPVKDSDSLFEKSDTSLSYSDNSLPEFKTFSNHTEETSSGGTTTYVDNSLPKYDSFLLEIEPNQGKLTSIVMKDNLGEPRVHIFYFDIEEKNSGSTIIHADFSLLDLECFYFKSEPYPGDLTSIVDFEICENILSTTNVKFSPEEDHSPLFSYVVMDIQEKDKIKAKMDKTKHRMERREKDKEEVAIDDWKIRKEGKKRYYQMMRADGKTQMYMVFSQMLESFDKEDLEELYELKMKYGRSNKEYKVLEWKLYDSCGVHSLRMQSMQVFMLVEKTYPLTPSTLTMMLEKKLQIDYQSEMAYQLLKLGRIVRIKSLLDAVGITAAQVFVNTALMKSKENKYSSTSKDASHHKSSGKSAHAEEPSHTVEDSGMQQDHDKRRQVDFQPPYTWISQVALAEEPPTSIDEFNDTSFDFYAFVMNRLKIPNLAQEILVEDLQLGVESYQKKLNLTKPDTFISNLRNKTAYTSHSDPYGKIYVDQFKRKRLMRSDELHKFNDESCLPLLLNKPNLILNLSPREKGLRLENATEDSILERNRESQHFKLSWMLLLSLRAILHFSPLQMFLRDIFQICPRVNGQNFDELPIDEDIVSFFKELGHTGEIKSIINVVVDQIDKPRRTFSTIINRSLSGKTIGLNKLRLSKAQILWAMYYKKNVDYAELLWEDLTYQIENRGHKKQDKMYYPRFTKVIIHHFPTKDKTVSKRNKIDIHTFRDDYLMNTLRFISTKEESQIYGARLLKFLPEEPTRKSKRVKRPVKNSTNAPSTGVVIRETHVMSLSKKKEKVTVEKRKGIDLISEVDLPKEAQYEEVHNKSLRDFDKTHIIGSSTVTKIAPSGAKIKPSFINKGTGAKPRVLSVTEEESTKSSDQESDSGDENTRSDNEKGSDSKHETDENETGSESNQEDNEEEVEDDEEEKDDEFVKTSTNSTNDEDETNFKDKAEGNEDKGIDYTTNQIDDDVDVRLNEPVNTDEGLIQKKGTDVSALEKEVAELKKDDLLNNQVTALVDEHLDSRIGASRAVLEKESSQPQSTYKAATSLIKFELKKILINKMDESQSYLTATEHRECYAGIIKSHDLDKSLFLTYDKVYSLKRIRKDKDTNEDPFTRSDRGSKKRKTSKDDEPTKGPKAKDSKFGSSKDSEMPQYQEENLGDDDEEPRRKVVSKRDWFTKPKQPQEPIDLDWNVGKTPQQGPTQSWLMTLASSTKKLSKTFDELMSSPIDFSVYIMNGMKITNRTQETLLGPAFKLLKGTRTNFPKLEYNFKECYKALSEKLNWENPKGIEDMVPNIWSPVKVAYDKHVFRVFFIREINVRPSIVALTKEAQYEEVRKKSLREFHKTHPSGSDTITKIAPKWDKDDNNNDRDLRSKGSDHESDSGDDNTQSDKEKRLDSEHETNENETSSKYDQEKNEEEVEDDEEEKDDDHPIIISILHSSTTTININTTTKTKATNPLSTLQNFASIFQFNNIVSALEKEVVKPKKDDLLNPQVTALVDEHLDSRLGATIDEFISYLSASITARITEQAIASLIEFELKKILIDIIDESQSYLTATEDRECYDRLIKSYNLDKILFLTYDKVYSLKRSRKDKDKDEDPSARSDQGLKKRKTSKDDEPKKNRLTKLLRNDVSDFAITLRMFTRCMVIQKRVEDPQIGVKSYQTMINVTKPETTKPASGKGTNKLHIKTIKDSFTILKNQLDRVSQQHLPFSLSEHLKADSTGVNINKSLRVLVWSVWVLFLDFIFGSFWLGYIDLLLVTFDSELKIFNSLLNNQASDTHTHVSSLPRPELPPEYVL</sequence>
<comment type="caution">
    <text evidence="3">The sequence shown here is derived from an EMBL/GenBank/DDBJ whole genome shotgun (WGS) entry which is preliminary data.</text>
</comment>
<feature type="compositionally biased region" description="Basic and acidic residues" evidence="1">
    <location>
        <begin position="1257"/>
        <end position="1271"/>
    </location>
</feature>
<keyword evidence="2" id="KW-1133">Transmembrane helix</keyword>
<dbReference type="EMBL" id="BKCJ010002690">
    <property type="protein sequence ID" value="GEU50275.1"/>
    <property type="molecule type" value="Genomic_DNA"/>
</dbReference>
<feature type="region of interest" description="Disordered" evidence="1">
    <location>
        <begin position="1420"/>
        <end position="1505"/>
    </location>
</feature>
<feature type="compositionally biased region" description="Acidic residues" evidence="1">
    <location>
        <begin position="1215"/>
        <end position="1241"/>
    </location>
</feature>
<feature type="compositionally biased region" description="Basic and acidic residues" evidence="1">
    <location>
        <begin position="1671"/>
        <end position="1694"/>
    </location>
</feature>
<feature type="compositionally biased region" description="Basic and acidic residues" evidence="1">
    <location>
        <begin position="1198"/>
        <end position="1214"/>
    </location>
</feature>
<proteinExistence type="predicted"/>
<feature type="region of interest" description="Disordered" evidence="1">
    <location>
        <begin position="668"/>
        <end position="705"/>
    </location>
</feature>
<keyword evidence="2" id="KW-0812">Transmembrane</keyword>
<dbReference type="InterPro" id="IPR016641">
    <property type="entry name" value="EGD2/NACA0like"/>
</dbReference>
<feature type="compositionally biased region" description="Basic and acidic residues" evidence="1">
    <location>
        <begin position="1903"/>
        <end position="1932"/>
    </location>
</feature>
<feature type="transmembrane region" description="Helical" evidence="2">
    <location>
        <begin position="2046"/>
        <end position="2070"/>
    </location>
</feature>
<reference evidence="3" key="1">
    <citation type="journal article" date="2019" name="Sci. Rep.">
        <title>Draft genome of Tanacetum cinerariifolium, the natural source of mosquito coil.</title>
        <authorList>
            <person name="Yamashiro T."/>
            <person name="Shiraishi A."/>
            <person name="Satake H."/>
            <person name="Nakayama K."/>
        </authorList>
    </citation>
    <scope>NUCLEOTIDE SEQUENCE</scope>
</reference>
<dbReference type="PANTHER" id="PTHR21713">
    <property type="entry name" value="NASCENT POLYPEPTIDE ASSOCIATED COMPLEX ALPHA SUBUNIT-RELATED"/>
    <property type="match status" value="1"/>
</dbReference>
<name>A0A6L2KQI0_TANCI</name>
<protein>
    <submittedName>
        <fullName evidence="3">Uncharacterized protein</fullName>
    </submittedName>
</protein>
<feature type="compositionally biased region" description="Basic and acidic residues" evidence="1">
    <location>
        <begin position="1420"/>
        <end position="1432"/>
    </location>
</feature>
<feature type="compositionally biased region" description="Basic and acidic residues" evidence="1">
    <location>
        <begin position="1439"/>
        <end position="1462"/>
    </location>
</feature>
<feature type="region of interest" description="Disordered" evidence="1">
    <location>
        <begin position="1901"/>
        <end position="1933"/>
    </location>
</feature>
<feature type="region of interest" description="Disordered" evidence="1">
    <location>
        <begin position="1655"/>
        <end position="1743"/>
    </location>
</feature>
<gene>
    <name evidence="3" type="ORF">Tci_022253</name>
</gene>
<evidence type="ECO:0000256" key="1">
    <source>
        <dbReference type="SAM" id="MobiDB-lite"/>
    </source>
</evidence>
<dbReference type="GO" id="GO:0005854">
    <property type="term" value="C:nascent polypeptide-associated complex"/>
    <property type="evidence" value="ECO:0007669"/>
    <property type="project" value="InterPro"/>
</dbReference>
<feature type="compositionally biased region" description="Basic and acidic residues" evidence="1">
    <location>
        <begin position="685"/>
        <end position="705"/>
    </location>
</feature>
<feature type="region of interest" description="Disordered" evidence="1">
    <location>
        <begin position="1162"/>
        <end position="1274"/>
    </location>
</feature>
<feature type="compositionally biased region" description="Basic and acidic residues" evidence="1">
    <location>
        <begin position="1701"/>
        <end position="1726"/>
    </location>
</feature>
<evidence type="ECO:0000256" key="2">
    <source>
        <dbReference type="SAM" id="Phobius"/>
    </source>
</evidence>